<dbReference type="Pfam" id="PF03544">
    <property type="entry name" value="TonB_C"/>
    <property type="match status" value="1"/>
</dbReference>
<gene>
    <name evidence="4" type="ORF">LX95_01380</name>
</gene>
<keyword evidence="2" id="KW-1133">Transmembrane helix</keyword>
<keyword evidence="2" id="KW-0472">Membrane</keyword>
<dbReference type="RefSeq" id="WP_111540698.1">
    <property type="nucleotide sequence ID" value="NZ_QKYV01000003.1"/>
</dbReference>
<dbReference type="GO" id="GO:0055085">
    <property type="term" value="P:transmembrane transport"/>
    <property type="evidence" value="ECO:0007669"/>
    <property type="project" value="InterPro"/>
</dbReference>
<feature type="compositionally biased region" description="Basic and acidic residues" evidence="1">
    <location>
        <begin position="63"/>
        <end position="75"/>
    </location>
</feature>
<feature type="transmembrane region" description="Helical" evidence="2">
    <location>
        <begin position="12"/>
        <end position="30"/>
    </location>
</feature>
<evidence type="ECO:0000313" key="5">
    <source>
        <dbReference type="Proteomes" id="UP000249542"/>
    </source>
</evidence>
<dbReference type="SUPFAM" id="SSF74653">
    <property type="entry name" value="TolA/TonB C-terminal domain"/>
    <property type="match status" value="1"/>
</dbReference>
<name>A0A2W7I690_9FLAO</name>
<organism evidence="4 5">
    <name type="scientific">Mesonia algae</name>
    <dbReference type="NCBI Taxonomy" id="213248"/>
    <lineage>
        <taxon>Bacteria</taxon>
        <taxon>Pseudomonadati</taxon>
        <taxon>Bacteroidota</taxon>
        <taxon>Flavobacteriia</taxon>
        <taxon>Flavobacteriales</taxon>
        <taxon>Flavobacteriaceae</taxon>
        <taxon>Mesonia</taxon>
    </lineage>
</organism>
<comment type="caution">
    <text evidence="4">The sequence shown here is derived from an EMBL/GenBank/DDBJ whole genome shotgun (WGS) entry which is preliminary data.</text>
</comment>
<dbReference type="Proteomes" id="UP000249542">
    <property type="component" value="Unassembled WGS sequence"/>
</dbReference>
<feature type="domain" description="TonB C-terminal" evidence="3">
    <location>
        <begin position="177"/>
        <end position="238"/>
    </location>
</feature>
<reference evidence="4 5" key="1">
    <citation type="submission" date="2018-06" db="EMBL/GenBank/DDBJ databases">
        <title>Genomic Encyclopedia of Archaeal and Bacterial Type Strains, Phase II (KMG-II): from individual species to whole genera.</title>
        <authorList>
            <person name="Goeker M."/>
        </authorList>
    </citation>
    <scope>NUCLEOTIDE SEQUENCE [LARGE SCALE GENOMIC DNA]</scope>
    <source>
        <strain evidence="4 5">DSM 15361</strain>
    </source>
</reference>
<accession>A0A2W7I690</accession>
<dbReference type="InterPro" id="IPR037682">
    <property type="entry name" value="TonB_C"/>
</dbReference>
<keyword evidence="2" id="KW-0812">Transmembrane</keyword>
<evidence type="ECO:0000259" key="3">
    <source>
        <dbReference type="Pfam" id="PF03544"/>
    </source>
</evidence>
<dbReference type="Gene3D" id="3.30.1150.10">
    <property type="match status" value="1"/>
</dbReference>
<dbReference type="EMBL" id="QKYV01000003">
    <property type="protein sequence ID" value="PZW41698.1"/>
    <property type="molecule type" value="Genomic_DNA"/>
</dbReference>
<protein>
    <submittedName>
        <fullName evidence="4">Protein TonB</fullName>
    </submittedName>
</protein>
<evidence type="ECO:0000313" key="4">
    <source>
        <dbReference type="EMBL" id="PZW41698.1"/>
    </source>
</evidence>
<evidence type="ECO:0000256" key="2">
    <source>
        <dbReference type="SAM" id="Phobius"/>
    </source>
</evidence>
<proteinExistence type="predicted"/>
<dbReference type="AlphaFoldDB" id="A0A2W7I690"/>
<evidence type="ECO:0000256" key="1">
    <source>
        <dbReference type="SAM" id="MobiDB-lite"/>
    </source>
</evidence>
<sequence>MRENKPTRKSNVVYFQIGLIAALLLTIFVIENKTEVKTLKPETAHARELDAETPFVFHMPKEKPEVKQPVKENKTSKKLPTQPMEKPFVEPAIVEAFEPNDPVNYDPGKIEFEQTIDKPIENIDFRKVEMAPVFPGCEIYETQEEIKSCFSSQIAKIIKKKFDGDLAGELNLRGEQRIYVTFTVNDKGWVENIKTRSIHEELSNEAERVVKLLPKMQPGQQQDKKVSVRYSLPIIFHIK</sequence>
<keyword evidence="5" id="KW-1185">Reference proteome</keyword>
<feature type="region of interest" description="Disordered" evidence="1">
    <location>
        <begin position="63"/>
        <end position="82"/>
    </location>
</feature>